<protein>
    <recommendedName>
        <fullName evidence="1">CN hydrolase domain-containing protein</fullName>
    </recommendedName>
</protein>
<comment type="caution">
    <text evidence="2">The sequence shown here is derived from an EMBL/GenBank/DDBJ whole genome shotgun (WGS) entry which is preliminary data.</text>
</comment>
<dbReference type="InterPro" id="IPR003010">
    <property type="entry name" value="C-N_Hydrolase"/>
</dbReference>
<evidence type="ECO:0000313" key="3">
    <source>
        <dbReference type="Proteomes" id="UP000286045"/>
    </source>
</evidence>
<dbReference type="Proteomes" id="UP000286045">
    <property type="component" value="Unassembled WGS sequence"/>
</dbReference>
<evidence type="ECO:0000313" key="2">
    <source>
        <dbReference type="EMBL" id="RWA05223.1"/>
    </source>
</evidence>
<sequence>AFTVPTGRAHWEVLLRARAIETQSYVVAAAQVGAHNVEASPSSESEKKKSRVSYGHSMVVDPWGRVILEMKGVRPDWDGENSEDAVEDGAVGELGVVEIDLGEWERVREKMPLVRRTSGSSSTSIPMFVLKETLEC</sequence>
<dbReference type="InterPro" id="IPR036526">
    <property type="entry name" value="C-N_Hydrolase_sf"/>
</dbReference>
<dbReference type="Pfam" id="PF00795">
    <property type="entry name" value="CN_hydrolase"/>
    <property type="match status" value="1"/>
</dbReference>
<dbReference type="PANTHER" id="PTHR23088">
    <property type="entry name" value="NITRILASE-RELATED"/>
    <property type="match status" value="1"/>
</dbReference>
<feature type="domain" description="CN hydrolase" evidence="1">
    <location>
        <begin position="1"/>
        <end position="101"/>
    </location>
</feature>
<feature type="non-terminal residue" evidence="2">
    <location>
        <position position="1"/>
    </location>
</feature>
<dbReference type="AlphaFoldDB" id="A0A439CST7"/>
<dbReference type="EMBL" id="RYZI01000464">
    <property type="protein sequence ID" value="RWA05223.1"/>
    <property type="molecule type" value="Genomic_DNA"/>
</dbReference>
<name>A0A439CST7_9PEZI</name>
<gene>
    <name evidence="2" type="ORF">EKO27_g9887</name>
</gene>
<keyword evidence="3" id="KW-1185">Reference proteome</keyword>
<dbReference type="PROSITE" id="PS50263">
    <property type="entry name" value="CN_HYDROLASE"/>
    <property type="match status" value="1"/>
</dbReference>
<reference evidence="2 3" key="1">
    <citation type="submission" date="2018-12" db="EMBL/GenBank/DDBJ databases">
        <title>Draft genome sequence of Xylaria grammica IHI A82.</title>
        <authorList>
            <person name="Buettner E."/>
            <person name="Kellner H."/>
        </authorList>
    </citation>
    <scope>NUCLEOTIDE SEQUENCE [LARGE SCALE GENOMIC DNA]</scope>
    <source>
        <strain evidence="2 3">IHI A82</strain>
    </source>
</reference>
<dbReference type="SUPFAM" id="SSF56317">
    <property type="entry name" value="Carbon-nitrogen hydrolase"/>
    <property type="match status" value="1"/>
</dbReference>
<dbReference type="STRING" id="363999.A0A439CST7"/>
<organism evidence="2 3">
    <name type="scientific">Xylaria grammica</name>
    <dbReference type="NCBI Taxonomy" id="363999"/>
    <lineage>
        <taxon>Eukaryota</taxon>
        <taxon>Fungi</taxon>
        <taxon>Dikarya</taxon>
        <taxon>Ascomycota</taxon>
        <taxon>Pezizomycotina</taxon>
        <taxon>Sordariomycetes</taxon>
        <taxon>Xylariomycetidae</taxon>
        <taxon>Xylariales</taxon>
        <taxon>Xylariaceae</taxon>
        <taxon>Xylaria</taxon>
    </lineage>
</organism>
<proteinExistence type="predicted"/>
<dbReference type="PANTHER" id="PTHR23088:SF27">
    <property type="entry name" value="DEAMINATED GLUTATHIONE AMIDASE"/>
    <property type="match status" value="1"/>
</dbReference>
<accession>A0A439CST7</accession>
<dbReference type="Gene3D" id="3.60.110.10">
    <property type="entry name" value="Carbon-nitrogen hydrolase"/>
    <property type="match status" value="1"/>
</dbReference>
<evidence type="ECO:0000259" key="1">
    <source>
        <dbReference type="PROSITE" id="PS50263"/>
    </source>
</evidence>